<dbReference type="SUPFAM" id="SSF53335">
    <property type="entry name" value="S-adenosyl-L-methionine-dependent methyltransferases"/>
    <property type="match status" value="1"/>
</dbReference>
<reference evidence="1 2" key="1">
    <citation type="submission" date="2023-08" db="EMBL/GenBank/DDBJ databases">
        <title>The draft genome sequence of Paracraurococcus sp. LOR1-02.</title>
        <authorList>
            <person name="Kingkaew E."/>
            <person name="Tanasupawat S."/>
        </authorList>
    </citation>
    <scope>NUCLEOTIDE SEQUENCE [LARGE SCALE GENOMIC DNA]</scope>
    <source>
        <strain evidence="1 2">LOR1-02</strain>
    </source>
</reference>
<dbReference type="Proteomes" id="UP001243009">
    <property type="component" value="Unassembled WGS sequence"/>
</dbReference>
<proteinExistence type="predicted"/>
<accession>A0ABT9DT68</accession>
<dbReference type="InterPro" id="IPR029063">
    <property type="entry name" value="SAM-dependent_MTases_sf"/>
</dbReference>
<dbReference type="RefSeq" id="WP_305101968.1">
    <property type="nucleotide sequence ID" value="NZ_JAUTWS010000002.1"/>
</dbReference>
<evidence type="ECO:0000313" key="1">
    <source>
        <dbReference type="EMBL" id="MDO9707093.1"/>
    </source>
</evidence>
<dbReference type="Gene3D" id="3.40.50.150">
    <property type="entry name" value="Vaccinia Virus protein VP39"/>
    <property type="match status" value="1"/>
</dbReference>
<evidence type="ECO:0000313" key="2">
    <source>
        <dbReference type="Proteomes" id="UP001243009"/>
    </source>
</evidence>
<organism evidence="1 2">
    <name type="scientific">Paracraurococcus lichenis</name>
    <dbReference type="NCBI Taxonomy" id="3064888"/>
    <lineage>
        <taxon>Bacteria</taxon>
        <taxon>Pseudomonadati</taxon>
        <taxon>Pseudomonadota</taxon>
        <taxon>Alphaproteobacteria</taxon>
        <taxon>Acetobacterales</taxon>
        <taxon>Roseomonadaceae</taxon>
        <taxon>Paracraurococcus</taxon>
    </lineage>
</organism>
<keyword evidence="1" id="KW-0489">Methyltransferase</keyword>
<name>A0ABT9DT68_9PROT</name>
<dbReference type="EC" id="2.1.-.-" evidence="1"/>
<comment type="caution">
    <text evidence="1">The sequence shown here is derived from an EMBL/GenBank/DDBJ whole genome shotgun (WGS) entry which is preliminary data.</text>
</comment>
<protein>
    <submittedName>
        <fullName evidence="1">Class I SAM-dependent methyltransferase</fullName>
        <ecNumber evidence="1">2.1.-.-</ecNumber>
    </submittedName>
</protein>
<gene>
    <name evidence="1" type="ORF">Q7A36_01980</name>
</gene>
<dbReference type="GO" id="GO:0032259">
    <property type="term" value="P:methylation"/>
    <property type="evidence" value="ECO:0007669"/>
    <property type="project" value="UniProtKB-KW"/>
</dbReference>
<dbReference type="GO" id="GO:0008168">
    <property type="term" value="F:methyltransferase activity"/>
    <property type="evidence" value="ECO:0007669"/>
    <property type="project" value="UniProtKB-KW"/>
</dbReference>
<keyword evidence="1" id="KW-0808">Transferase</keyword>
<keyword evidence="2" id="KW-1185">Reference proteome</keyword>
<sequence>MTEAFDLDWLDLREPWDAVARSEALAAKLLARLPARPRFLDLGAGTGSLLRWLAPRLGRAQSWTLVDSDREMLEAAFDTIVDRAEEVGFHVTAPNRRTLLVHAPGGAWRIDTLIADLAEAPRNLPLQAADAVVSSALCDLVSRGWVERMAAALRLPFYAALCVDGRASFVPPHPADARVAAGFRRDQARDKGFGGPALGPRAPAVIAEAFAARGFAVATAPSDWLIRSRGALPHPVLRERADALLGDLMQGHAEAARAQDRRGGTRIEAWAAARLAQAAEGRLAARIGHRDLLALPPGG</sequence>
<dbReference type="EMBL" id="JAUTWS010000002">
    <property type="protein sequence ID" value="MDO9707093.1"/>
    <property type="molecule type" value="Genomic_DNA"/>
</dbReference>